<organism evidence="2 3">
    <name type="scientific">Candidatus Kerfeldbacteria bacterium CG15_BIG_FIL_POST_REV_8_21_14_020_45_12</name>
    <dbReference type="NCBI Taxonomy" id="2014247"/>
    <lineage>
        <taxon>Bacteria</taxon>
        <taxon>Candidatus Kerfeldiibacteriota</taxon>
    </lineage>
</organism>
<dbReference type="Pfam" id="PF18895">
    <property type="entry name" value="T4SS_pilin"/>
    <property type="match status" value="1"/>
</dbReference>
<dbReference type="InterPro" id="IPR043993">
    <property type="entry name" value="T4SS_pilin"/>
</dbReference>
<reference evidence="2 3" key="1">
    <citation type="submission" date="2017-09" db="EMBL/GenBank/DDBJ databases">
        <title>Depth-based differentiation of microbial function through sediment-hosted aquifers and enrichment of novel symbionts in the deep terrestrial subsurface.</title>
        <authorList>
            <person name="Probst A.J."/>
            <person name="Ladd B."/>
            <person name="Jarett J.K."/>
            <person name="Geller-Mcgrath D.E."/>
            <person name="Sieber C.M."/>
            <person name="Emerson J.B."/>
            <person name="Anantharaman K."/>
            <person name="Thomas B.C."/>
            <person name="Malmstrom R."/>
            <person name="Stieglmeier M."/>
            <person name="Klingl A."/>
            <person name="Woyke T."/>
            <person name="Ryan C.M."/>
            <person name="Banfield J.F."/>
        </authorList>
    </citation>
    <scope>NUCLEOTIDE SEQUENCE [LARGE SCALE GENOMIC DNA]</scope>
    <source>
        <strain evidence="2">CG15_BIG_FIL_POST_REV_8_21_14_020_45_12</strain>
    </source>
</reference>
<gene>
    <name evidence="2" type="ORF">COW24_04105</name>
</gene>
<accession>A0A2M7H3D5</accession>
<dbReference type="Proteomes" id="UP000230292">
    <property type="component" value="Unassembled WGS sequence"/>
</dbReference>
<feature type="transmembrane region" description="Helical" evidence="1">
    <location>
        <begin position="44"/>
        <end position="67"/>
    </location>
</feature>
<sequence>MKINKTIKSAVTSSLLVTIAAWPGLVGAATLSLSNPLNTSDPNVLIAQVIKVFLGIVGAIALVFVIYGGFELLTSSGNQEKVKKGRETLMWATIGLVVVFGSYGIVRALFQAILGESIL</sequence>
<name>A0A2M7H3D5_9BACT</name>
<dbReference type="AlphaFoldDB" id="A0A2M7H3D5"/>
<keyword evidence="1" id="KW-0812">Transmembrane</keyword>
<feature type="transmembrane region" description="Helical" evidence="1">
    <location>
        <begin position="88"/>
        <end position="110"/>
    </location>
</feature>
<evidence type="ECO:0000256" key="1">
    <source>
        <dbReference type="SAM" id="Phobius"/>
    </source>
</evidence>
<keyword evidence="1" id="KW-1133">Transmembrane helix</keyword>
<protein>
    <submittedName>
        <fullName evidence="2">Uncharacterized protein</fullName>
    </submittedName>
</protein>
<dbReference type="EMBL" id="PFGC01000042">
    <property type="protein sequence ID" value="PIW36719.1"/>
    <property type="molecule type" value="Genomic_DNA"/>
</dbReference>
<comment type="caution">
    <text evidence="2">The sequence shown here is derived from an EMBL/GenBank/DDBJ whole genome shotgun (WGS) entry which is preliminary data.</text>
</comment>
<keyword evidence="1" id="KW-0472">Membrane</keyword>
<proteinExistence type="predicted"/>
<evidence type="ECO:0000313" key="3">
    <source>
        <dbReference type="Proteomes" id="UP000230292"/>
    </source>
</evidence>
<evidence type="ECO:0000313" key="2">
    <source>
        <dbReference type="EMBL" id="PIW36719.1"/>
    </source>
</evidence>